<evidence type="ECO:0000256" key="7">
    <source>
        <dbReference type="ARBA" id="ARBA00022723"/>
    </source>
</evidence>
<dbReference type="EC" id="3.5.4.26" evidence="15"/>
<dbReference type="GO" id="GO:0008270">
    <property type="term" value="F:zinc ion binding"/>
    <property type="evidence" value="ECO:0007669"/>
    <property type="project" value="InterPro"/>
</dbReference>
<dbReference type="GO" id="GO:0009231">
    <property type="term" value="P:riboflavin biosynthetic process"/>
    <property type="evidence" value="ECO:0007669"/>
    <property type="project" value="UniProtKB-UniPathway"/>
</dbReference>
<evidence type="ECO:0000256" key="15">
    <source>
        <dbReference type="PIRNR" id="PIRNR006769"/>
    </source>
</evidence>
<dbReference type="InterPro" id="IPR004794">
    <property type="entry name" value="Eubact_RibD"/>
</dbReference>
<dbReference type="PIRSF" id="PIRSF006769">
    <property type="entry name" value="RibD"/>
    <property type="match status" value="1"/>
</dbReference>
<dbReference type="RefSeq" id="WP_046957482.1">
    <property type="nucleotide sequence ID" value="NZ_LCYN01000003.1"/>
</dbReference>
<feature type="binding site" evidence="17">
    <location>
        <position position="204"/>
    </location>
    <ligand>
        <name>substrate</name>
    </ligand>
</feature>
<name>A0A0G8CMU2_9BACI</name>
<evidence type="ECO:0000256" key="9">
    <source>
        <dbReference type="ARBA" id="ARBA00022833"/>
    </source>
</evidence>
<evidence type="ECO:0000256" key="6">
    <source>
        <dbReference type="ARBA" id="ARBA00022619"/>
    </source>
</evidence>
<keyword evidence="12" id="KW-0511">Multifunctional enzyme</keyword>
<dbReference type="PROSITE" id="PS00903">
    <property type="entry name" value="CYT_DCMP_DEAMINASES_1"/>
    <property type="match status" value="1"/>
</dbReference>
<dbReference type="Pfam" id="PF00383">
    <property type="entry name" value="dCMP_cyt_deam_1"/>
    <property type="match status" value="1"/>
</dbReference>
<evidence type="ECO:0000256" key="16">
    <source>
        <dbReference type="PIRSR" id="PIRSR006769-1"/>
    </source>
</evidence>
<keyword evidence="6 15" id="KW-0686">Riboflavin biosynthesis</keyword>
<dbReference type="InterPro" id="IPR011549">
    <property type="entry name" value="RibD_C"/>
</dbReference>
<organism evidence="20 21">
    <name type="scientific">Bacillus wiedmannii</name>
    <dbReference type="NCBI Taxonomy" id="1890302"/>
    <lineage>
        <taxon>Bacteria</taxon>
        <taxon>Bacillati</taxon>
        <taxon>Bacillota</taxon>
        <taxon>Bacilli</taxon>
        <taxon>Bacillales</taxon>
        <taxon>Bacillaceae</taxon>
        <taxon>Bacillus</taxon>
        <taxon>Bacillus cereus group</taxon>
    </lineage>
</organism>
<gene>
    <name evidence="20" type="ORF">B4147_4369</name>
</gene>
<comment type="function">
    <text evidence="1 15">Converts 2,5-diamino-6-(ribosylamino)-4(3h)-pyrimidinone 5'-phosphate into 5-amino-6-(ribosylamino)-2,4(1h,3h)-pyrimidinedione 5'-phosphate.</text>
</comment>
<evidence type="ECO:0000256" key="18">
    <source>
        <dbReference type="PIRSR" id="PIRSR006769-3"/>
    </source>
</evidence>
<feature type="binding site" evidence="18">
    <location>
        <position position="50"/>
    </location>
    <ligand>
        <name>Zn(2+)</name>
        <dbReference type="ChEBI" id="CHEBI:29105"/>
        <note>catalytic</note>
    </ligand>
</feature>
<evidence type="ECO:0000259" key="19">
    <source>
        <dbReference type="PROSITE" id="PS51747"/>
    </source>
</evidence>
<comment type="catalytic activity">
    <reaction evidence="14 15">
        <text>2,5-diamino-6-hydroxy-4-(5-phosphoribosylamino)-pyrimidine + H2O + H(+) = 5-amino-6-(5-phospho-D-ribosylamino)uracil + NH4(+)</text>
        <dbReference type="Rhea" id="RHEA:21868"/>
        <dbReference type="ChEBI" id="CHEBI:15377"/>
        <dbReference type="ChEBI" id="CHEBI:15378"/>
        <dbReference type="ChEBI" id="CHEBI:28938"/>
        <dbReference type="ChEBI" id="CHEBI:58453"/>
        <dbReference type="ChEBI" id="CHEBI:58614"/>
        <dbReference type="EC" id="3.5.4.26"/>
    </reaction>
</comment>
<dbReference type="InterPro" id="IPR024072">
    <property type="entry name" value="DHFR-like_dom_sf"/>
</dbReference>
<dbReference type="GO" id="GO:0008835">
    <property type="term" value="F:diaminohydroxyphosphoribosylaminopyrimidine deaminase activity"/>
    <property type="evidence" value="ECO:0007669"/>
    <property type="project" value="UniProtKB-EC"/>
</dbReference>
<feature type="active site" description="Proton donor" evidence="16">
    <location>
        <position position="52"/>
    </location>
</feature>
<dbReference type="InterPro" id="IPR050765">
    <property type="entry name" value="Riboflavin_Biosynth_HTPR"/>
</dbReference>
<feature type="binding site" evidence="17">
    <location>
        <position position="196"/>
    </location>
    <ligand>
        <name>NADP(+)</name>
        <dbReference type="ChEBI" id="CHEBI:58349"/>
    </ligand>
</feature>
<dbReference type="AlphaFoldDB" id="A0A0G8CMU2"/>
<feature type="binding site" evidence="17">
    <location>
        <position position="170"/>
    </location>
    <ligand>
        <name>NADP(+)</name>
        <dbReference type="ChEBI" id="CHEBI:58349"/>
    </ligand>
</feature>
<dbReference type="InterPro" id="IPR002734">
    <property type="entry name" value="RibDG_C"/>
</dbReference>
<comment type="cofactor">
    <cofactor evidence="15 18">
        <name>Zn(2+)</name>
        <dbReference type="ChEBI" id="CHEBI:29105"/>
    </cofactor>
    <text evidence="15 18">Binds 1 zinc ion.</text>
</comment>
<feature type="binding site" evidence="17">
    <location>
        <begin position="293"/>
        <end position="299"/>
    </location>
    <ligand>
        <name>NADP(+)</name>
        <dbReference type="ChEBI" id="CHEBI:58349"/>
    </ligand>
</feature>
<reference evidence="20 21" key="1">
    <citation type="journal article" date="2015" name="Genome Announc.">
        <title>Next-Generation Whole-Genome Sequencing of Eight Strains of Bacillus cereus, Isolated from Food.</title>
        <authorList>
            <person name="Krawczyk A.O."/>
            <person name="de Jong A."/>
            <person name="Eijlander R.T."/>
            <person name="Berendsen E.M."/>
            <person name="Holsappel S."/>
            <person name="Wells-Bennik M.H."/>
            <person name="Kuipers O.P."/>
        </authorList>
    </citation>
    <scope>NUCLEOTIDE SEQUENCE [LARGE SCALE GENOMIC DNA]</scope>
    <source>
        <strain evidence="20 21">B4147</strain>
    </source>
</reference>
<dbReference type="SUPFAM" id="SSF53597">
    <property type="entry name" value="Dihydrofolate reductase-like"/>
    <property type="match status" value="1"/>
</dbReference>
<feature type="binding site" evidence="17">
    <location>
        <position position="207"/>
    </location>
    <ligand>
        <name>substrate</name>
    </ligand>
</feature>
<keyword evidence="7 15" id="KW-0479">Metal-binding</keyword>
<keyword evidence="10 15" id="KW-0521">NADP</keyword>
<feature type="domain" description="CMP/dCMP-type deaminase" evidence="19">
    <location>
        <begin position="1"/>
        <end position="122"/>
    </location>
</feature>
<evidence type="ECO:0000256" key="10">
    <source>
        <dbReference type="ARBA" id="ARBA00022857"/>
    </source>
</evidence>
<dbReference type="EC" id="1.1.1.193" evidence="15"/>
<dbReference type="NCBIfam" id="TIGR00227">
    <property type="entry name" value="ribD_Cterm"/>
    <property type="match status" value="1"/>
</dbReference>
<dbReference type="CDD" id="cd01284">
    <property type="entry name" value="Riboflavin_deaminase-reductase"/>
    <property type="match status" value="1"/>
</dbReference>
<feature type="binding site" evidence="17">
    <location>
        <position position="222"/>
    </location>
    <ligand>
        <name>NADP(+)</name>
        <dbReference type="ChEBI" id="CHEBI:58349"/>
    </ligand>
</feature>
<keyword evidence="11 15" id="KW-0560">Oxidoreductase</keyword>
<dbReference type="EMBL" id="LCYN01000003">
    <property type="protein sequence ID" value="KLA00357.1"/>
    <property type="molecule type" value="Genomic_DNA"/>
</dbReference>
<feature type="binding site" evidence="18">
    <location>
        <position position="84"/>
    </location>
    <ligand>
        <name>Zn(2+)</name>
        <dbReference type="ChEBI" id="CHEBI:29105"/>
        <note>catalytic</note>
    </ligand>
</feature>
<feature type="binding site" evidence="17">
    <location>
        <position position="184"/>
    </location>
    <ligand>
        <name>substrate</name>
    </ligand>
</feature>
<evidence type="ECO:0000256" key="11">
    <source>
        <dbReference type="ARBA" id="ARBA00023002"/>
    </source>
</evidence>
<feature type="binding site" evidence="17">
    <location>
        <position position="291"/>
    </location>
    <ligand>
        <name>substrate</name>
    </ligand>
</feature>
<feature type="binding site" evidence="17">
    <location>
        <position position="200"/>
    </location>
    <ligand>
        <name>NADP(+)</name>
        <dbReference type="ChEBI" id="CHEBI:58349"/>
    </ligand>
</feature>
<dbReference type="InterPro" id="IPR016193">
    <property type="entry name" value="Cytidine_deaminase-like"/>
</dbReference>
<evidence type="ECO:0000256" key="5">
    <source>
        <dbReference type="ARBA" id="ARBA00007417"/>
    </source>
</evidence>
<evidence type="ECO:0000256" key="17">
    <source>
        <dbReference type="PIRSR" id="PIRSR006769-2"/>
    </source>
</evidence>
<protein>
    <recommendedName>
        <fullName evidence="15">Riboflavin biosynthesis protein RibD</fullName>
    </recommendedName>
    <domain>
        <recommendedName>
            <fullName evidence="15">Diaminohydroxyphosphoribosylaminopyrimidine deaminase</fullName>
            <shortName evidence="15">DRAP deaminase</shortName>
            <ecNumber evidence="15">3.5.4.26</ecNumber>
        </recommendedName>
        <alternativeName>
            <fullName evidence="15">Riboflavin-specific deaminase</fullName>
        </alternativeName>
    </domain>
    <domain>
        <recommendedName>
            <fullName evidence="15">5-amino-6-(5-phosphoribosylamino)uracil reductase</fullName>
            <ecNumber evidence="15">1.1.1.193</ecNumber>
        </recommendedName>
        <alternativeName>
            <fullName evidence="15">HTP reductase</fullName>
        </alternativeName>
    </domain>
</protein>
<evidence type="ECO:0000256" key="2">
    <source>
        <dbReference type="ARBA" id="ARBA00004882"/>
    </source>
</evidence>
<dbReference type="PANTHER" id="PTHR38011">
    <property type="entry name" value="DIHYDROFOLATE REDUCTASE FAMILY PROTEIN (AFU_ORTHOLOGUE AFUA_8G06820)"/>
    <property type="match status" value="1"/>
</dbReference>
<dbReference type="Proteomes" id="UP000035350">
    <property type="component" value="Unassembled WGS sequence"/>
</dbReference>
<evidence type="ECO:0000256" key="12">
    <source>
        <dbReference type="ARBA" id="ARBA00023268"/>
    </source>
</evidence>
<dbReference type="InterPro" id="IPR016192">
    <property type="entry name" value="APOBEC/CMP_deaminase_Zn-bd"/>
</dbReference>
<evidence type="ECO:0000256" key="3">
    <source>
        <dbReference type="ARBA" id="ARBA00004910"/>
    </source>
</evidence>
<comment type="pathway">
    <text evidence="2 15">Cofactor biosynthesis; riboflavin biosynthesis; 5-amino-6-(D-ribitylamino)uracil from GTP: step 2/4.</text>
</comment>
<evidence type="ECO:0000313" key="20">
    <source>
        <dbReference type="EMBL" id="KLA00357.1"/>
    </source>
</evidence>
<keyword evidence="9 15" id="KW-0862">Zinc</keyword>
<dbReference type="InterPro" id="IPR002125">
    <property type="entry name" value="CMP_dCMP_dom"/>
</dbReference>
<dbReference type="FunFam" id="3.40.140.10:FF:000025">
    <property type="entry name" value="Riboflavin biosynthesis protein RibD"/>
    <property type="match status" value="1"/>
</dbReference>
<dbReference type="SUPFAM" id="SSF53927">
    <property type="entry name" value="Cytidine deaminase-like"/>
    <property type="match status" value="1"/>
</dbReference>
<evidence type="ECO:0000256" key="13">
    <source>
        <dbReference type="ARBA" id="ARBA00049861"/>
    </source>
</evidence>
<evidence type="ECO:0000256" key="4">
    <source>
        <dbReference type="ARBA" id="ARBA00005259"/>
    </source>
</evidence>
<comment type="caution">
    <text evidence="20">The sequence shown here is derived from an EMBL/GenBank/DDBJ whole genome shotgun (WGS) entry which is preliminary data.</text>
</comment>
<dbReference type="UniPathway" id="UPA00275">
    <property type="reaction ID" value="UER00401"/>
</dbReference>
<evidence type="ECO:0000313" key="21">
    <source>
        <dbReference type="Proteomes" id="UP000035350"/>
    </source>
</evidence>
<evidence type="ECO:0000256" key="14">
    <source>
        <dbReference type="ARBA" id="ARBA00049886"/>
    </source>
</evidence>
<proteinExistence type="inferred from homology"/>
<dbReference type="Pfam" id="PF01872">
    <property type="entry name" value="RibD_C"/>
    <property type="match status" value="1"/>
</dbReference>
<comment type="catalytic activity">
    <reaction evidence="13 15">
        <text>5-amino-6-(5-phospho-D-ribitylamino)uracil + NADP(+) = 5-amino-6-(5-phospho-D-ribosylamino)uracil + NADPH + H(+)</text>
        <dbReference type="Rhea" id="RHEA:17845"/>
        <dbReference type="ChEBI" id="CHEBI:15378"/>
        <dbReference type="ChEBI" id="CHEBI:57783"/>
        <dbReference type="ChEBI" id="CHEBI:58349"/>
        <dbReference type="ChEBI" id="CHEBI:58421"/>
        <dbReference type="ChEBI" id="CHEBI:58453"/>
        <dbReference type="EC" id="1.1.1.193"/>
    </reaction>
</comment>
<dbReference type="PANTHER" id="PTHR38011:SF7">
    <property type="entry name" value="2,5-DIAMINO-6-RIBOSYLAMINO-4(3H)-PYRIMIDINONE 5'-PHOSPHATE REDUCTASE"/>
    <property type="match status" value="1"/>
</dbReference>
<comment type="pathway">
    <text evidence="3 15">Cofactor biosynthesis; riboflavin biosynthesis; 5-amino-6-(D-ribitylamino)uracil from GTP: step 3/4.</text>
</comment>
<reference evidence="21" key="2">
    <citation type="submission" date="2015-04" db="EMBL/GenBank/DDBJ databases">
        <title>Draft Genome Sequences of Eight Spore-Forming Food Isolates of Bacillus cereus Genome sequencing.</title>
        <authorList>
            <person name="Krawcyk A.O."/>
            <person name="de Jong A."/>
            <person name="Eijlander R.T."/>
            <person name="Berendsen E.M."/>
            <person name="Holsappel S."/>
            <person name="Wells-Bennik M."/>
            <person name="Kuipers O.P."/>
        </authorList>
    </citation>
    <scope>NUCLEOTIDE SEQUENCE [LARGE SCALE GENOMIC DNA]</scope>
    <source>
        <strain evidence="21">B4147</strain>
    </source>
</reference>
<sequence length="370" mass="40396">MTDQEYMRIALQLAEGTSGQTSPNPMVGAVVVKEGNIVGIGAHLRAGEEHAEVHALHMAGEKAKGATVYVTLEPCSHFGKTPPCCELLIKKGVKRVVIATLDCNPLVSGTGKRRLEEAGIEVATGVLETEATLLNRFFFHYMKTKRPFVTIKTAMSLDGKTATVTGESKWITGEEARADVHQYRHTHDAILVGVNTVIADNPHLTTRIPNGGKNPIRVILDTHLRTPPSSHVITDGLAPTWIIVGKDVNKEKIASYESENIAIFQMKTKHIEIKDLLFFLGEKQILSLFVEGGQTVHTSFLQTKYLNEIVTYISPKLIGGKDAPTLFGGNGFAALHDALSLEIQEMKQVGDDIKIVANARSEVTECLQEL</sequence>
<evidence type="ECO:0000256" key="8">
    <source>
        <dbReference type="ARBA" id="ARBA00022801"/>
    </source>
</evidence>
<dbReference type="GO" id="GO:0050661">
    <property type="term" value="F:NADP binding"/>
    <property type="evidence" value="ECO:0007669"/>
    <property type="project" value="InterPro"/>
</dbReference>
<dbReference type="NCBIfam" id="TIGR00326">
    <property type="entry name" value="eubact_ribD"/>
    <property type="match status" value="1"/>
</dbReference>
<dbReference type="PROSITE" id="PS51747">
    <property type="entry name" value="CYT_DCMP_DEAMINASES_2"/>
    <property type="match status" value="1"/>
</dbReference>
<feature type="binding site" evidence="17">
    <location>
        <position position="154"/>
    </location>
    <ligand>
        <name>NADP(+)</name>
        <dbReference type="ChEBI" id="CHEBI:58349"/>
    </ligand>
</feature>
<dbReference type="PATRIC" id="fig|1396.433.peg.1710"/>
<dbReference type="Gene3D" id="3.40.140.10">
    <property type="entry name" value="Cytidine Deaminase, domain 2"/>
    <property type="match status" value="1"/>
</dbReference>
<comment type="similarity">
    <text evidence="4 15">In the N-terminal section; belongs to the cytidine and deoxycytidylate deaminase family.</text>
</comment>
<feature type="binding site" evidence="17">
    <location>
        <position position="168"/>
    </location>
    <ligand>
        <name>substrate</name>
    </ligand>
</feature>
<evidence type="ECO:0000256" key="1">
    <source>
        <dbReference type="ARBA" id="ARBA00002151"/>
    </source>
</evidence>
<comment type="similarity">
    <text evidence="5 15">In the C-terminal section; belongs to the HTP reductase family.</text>
</comment>
<keyword evidence="8 15" id="KW-0378">Hydrolase</keyword>
<feature type="binding site" evidence="18">
    <location>
        <position position="75"/>
    </location>
    <ligand>
        <name>Zn(2+)</name>
        <dbReference type="ChEBI" id="CHEBI:29105"/>
        <note>catalytic</note>
    </ligand>
</feature>
<dbReference type="GO" id="GO:0008703">
    <property type="term" value="F:5-amino-6-(5-phosphoribosylamino)uracil reductase activity"/>
    <property type="evidence" value="ECO:0007669"/>
    <property type="project" value="UniProtKB-EC"/>
</dbReference>
<dbReference type="Gene3D" id="3.40.430.10">
    <property type="entry name" value="Dihydrofolate Reductase, subunit A"/>
    <property type="match status" value="1"/>
</dbReference>
<accession>A0A0G8CMU2</accession>